<proteinExistence type="inferred from homology"/>
<sequence>MKGIRNLSAVRSKLISNPVEDNTSEKILKTSLNGDFATLEYEKIGANSYDLIHTNIPEEYHGQGLGTVFAHKIFEHLASKNIKFKLTCEFLENVFNKSGKKYQDYLIPK</sequence>
<evidence type="ECO:0000256" key="1">
    <source>
        <dbReference type="ARBA" id="ARBA00006233"/>
    </source>
</evidence>
<name>A0A6P7FSY1_DIAVI</name>
<keyword evidence="6" id="KW-1185">Reference proteome</keyword>
<gene>
    <name evidence="7" type="primary">LOC114333670</name>
</gene>
<evidence type="ECO:0000256" key="2">
    <source>
        <dbReference type="ARBA" id="ARBA00020243"/>
    </source>
</evidence>
<dbReference type="PANTHER" id="PTHR31435:SF9">
    <property type="entry name" value="PROTEIN NATD1"/>
    <property type="match status" value="1"/>
</dbReference>
<evidence type="ECO:0000313" key="6">
    <source>
        <dbReference type="Proteomes" id="UP001652700"/>
    </source>
</evidence>
<dbReference type="SUPFAM" id="SSF55729">
    <property type="entry name" value="Acyl-CoA N-acyltransferases (Nat)"/>
    <property type="match status" value="1"/>
</dbReference>
<dbReference type="InterPro" id="IPR045057">
    <property type="entry name" value="Gcn5-rel_NAT"/>
</dbReference>
<dbReference type="Pfam" id="PF14542">
    <property type="entry name" value="Acetyltransf_CG"/>
    <property type="match status" value="1"/>
</dbReference>
<evidence type="ECO:0000259" key="4">
    <source>
        <dbReference type="PROSITE" id="PS51729"/>
    </source>
</evidence>
<dbReference type="RefSeq" id="XP_028139411.1">
    <property type="nucleotide sequence ID" value="XM_028283610.1"/>
</dbReference>
<reference evidence="5" key="2">
    <citation type="submission" date="2025-05" db="UniProtKB">
        <authorList>
            <consortium name="EnsemblMetazoa"/>
        </authorList>
    </citation>
    <scope>IDENTIFICATION</scope>
</reference>
<dbReference type="InterPro" id="IPR031165">
    <property type="entry name" value="GNAT_YJDJ"/>
</dbReference>
<dbReference type="PANTHER" id="PTHR31435">
    <property type="entry name" value="PROTEIN NATD1"/>
    <property type="match status" value="1"/>
</dbReference>
<dbReference type="PROSITE" id="PS51729">
    <property type="entry name" value="GNAT_YJDJ"/>
    <property type="match status" value="1"/>
</dbReference>
<dbReference type="OrthoDB" id="74247at2759"/>
<evidence type="ECO:0000313" key="7">
    <source>
        <dbReference type="RefSeq" id="XP_028139411.1"/>
    </source>
</evidence>
<dbReference type="Proteomes" id="UP001652700">
    <property type="component" value="Unplaced"/>
</dbReference>
<dbReference type="InterPro" id="IPR016181">
    <property type="entry name" value="Acyl_CoA_acyltransferase"/>
</dbReference>
<dbReference type="EnsemblMetazoa" id="XM_050650055.1">
    <property type="protein sequence ID" value="XP_050506012.1"/>
    <property type="gene ID" value="LOC126884191"/>
</dbReference>
<protein>
    <recommendedName>
        <fullName evidence="2">Protein NATD1</fullName>
    </recommendedName>
    <alternativeName>
        <fullName evidence="3">N-acetyltransferase domain-containing protein 1</fullName>
    </alternativeName>
</protein>
<dbReference type="InParanoid" id="A0A6P7FSY1"/>
<comment type="similarity">
    <text evidence="1">Belongs to the NATD1 family.</text>
</comment>
<feature type="domain" description="N-acetyltransferase" evidence="4">
    <location>
        <begin position="20"/>
        <end position="107"/>
    </location>
</feature>
<organism evidence="7">
    <name type="scientific">Diabrotica virgifera virgifera</name>
    <name type="common">western corn rootworm</name>
    <dbReference type="NCBI Taxonomy" id="50390"/>
    <lineage>
        <taxon>Eukaryota</taxon>
        <taxon>Metazoa</taxon>
        <taxon>Ecdysozoa</taxon>
        <taxon>Arthropoda</taxon>
        <taxon>Hexapoda</taxon>
        <taxon>Insecta</taxon>
        <taxon>Pterygota</taxon>
        <taxon>Neoptera</taxon>
        <taxon>Endopterygota</taxon>
        <taxon>Coleoptera</taxon>
        <taxon>Polyphaga</taxon>
        <taxon>Cucujiformia</taxon>
        <taxon>Chrysomeloidea</taxon>
        <taxon>Chrysomelidae</taxon>
        <taxon>Galerucinae</taxon>
        <taxon>Diabroticina</taxon>
        <taxon>Diabroticites</taxon>
        <taxon>Diabrotica</taxon>
    </lineage>
</organism>
<reference evidence="7" key="1">
    <citation type="submission" date="2025-04" db="UniProtKB">
        <authorList>
            <consortium name="RefSeq"/>
        </authorList>
    </citation>
    <scope>IDENTIFICATION</scope>
    <source>
        <tissue evidence="7">Whole insect</tissue>
    </source>
</reference>
<accession>A0A6P7FSY1</accession>
<dbReference type="Gene3D" id="3.40.630.30">
    <property type="match status" value="1"/>
</dbReference>
<evidence type="ECO:0000256" key="3">
    <source>
        <dbReference type="ARBA" id="ARBA00031876"/>
    </source>
</evidence>
<dbReference type="AlphaFoldDB" id="A0A6P7FSY1"/>
<evidence type="ECO:0000313" key="5">
    <source>
        <dbReference type="EnsemblMetazoa" id="XP_050506012.1"/>
    </source>
</evidence>